<keyword evidence="1" id="KW-0472">Membrane</keyword>
<keyword evidence="1" id="KW-1133">Transmembrane helix</keyword>
<comment type="caution">
    <text evidence="2">The sequence shown here is derived from an EMBL/GenBank/DDBJ whole genome shotgun (WGS) entry which is preliminary data.</text>
</comment>
<accession>A0A8J2BM92</accession>
<evidence type="ECO:0000313" key="3">
    <source>
        <dbReference type="Proteomes" id="UP000663859"/>
    </source>
</evidence>
<dbReference type="AlphaFoldDB" id="A0A8J2BM92"/>
<name>A0A8J2BM92_9BACT</name>
<keyword evidence="1" id="KW-0812">Transmembrane</keyword>
<feature type="transmembrane region" description="Helical" evidence="1">
    <location>
        <begin position="328"/>
        <end position="354"/>
    </location>
</feature>
<proteinExistence type="predicted"/>
<protein>
    <recommendedName>
        <fullName evidence="4">DUF155 domain-containing protein</fullName>
    </recommendedName>
</protein>
<gene>
    <name evidence="2" type="ORF">MPNT_100061</name>
</gene>
<evidence type="ECO:0000313" key="2">
    <source>
        <dbReference type="EMBL" id="CAF0691483.1"/>
    </source>
</evidence>
<keyword evidence="3" id="KW-1185">Reference proteome</keyword>
<sequence>MEASVSILIPFDLGFELAFDREEHPRVARELSCTTTEPVSFQGAVFAAGQARTQIYKFGVGLLELSFTLEGTLPKLASIANSVTQIFVGSTPITEWASAFVHDFLSSARPLAQYEYEQRLEELDFLPIFSLPPDTVLDADAFLEKNYKALYGIVSAEPNYDLLSRFVITKEKLENLGYYENELILIKRFGAIIASGEAQIILDIFRLTYALYWMLRSYNFILDAEINQAQSLLSDLPPWYKFWTMPKRYETFSTEGIDFVRDKLAIVDSIHQVLSKTIQIDSDWHLRTIYRHIESEFDIPDLVRAVDKKLDRIDEAYKSAREFIATNFFIAVEMILILSFAWMVLDTALLFVIAGK</sequence>
<evidence type="ECO:0008006" key="4">
    <source>
        <dbReference type="Google" id="ProtNLM"/>
    </source>
</evidence>
<dbReference type="Proteomes" id="UP000663859">
    <property type="component" value="Unassembled WGS sequence"/>
</dbReference>
<dbReference type="RefSeq" id="WP_174582709.1">
    <property type="nucleotide sequence ID" value="NZ_CAJNOB010000002.1"/>
</dbReference>
<dbReference type="EMBL" id="CAJNOB010000002">
    <property type="protein sequence ID" value="CAF0691483.1"/>
    <property type="molecule type" value="Genomic_DNA"/>
</dbReference>
<organism evidence="2 3">
    <name type="scientific">Candidatus Methylacidithermus pantelleriae</name>
    <dbReference type="NCBI Taxonomy" id="2744239"/>
    <lineage>
        <taxon>Bacteria</taxon>
        <taxon>Pseudomonadati</taxon>
        <taxon>Verrucomicrobiota</taxon>
        <taxon>Methylacidiphilae</taxon>
        <taxon>Methylacidiphilales</taxon>
        <taxon>Methylacidiphilaceae</taxon>
        <taxon>Candidatus Methylacidithermus</taxon>
    </lineage>
</organism>
<evidence type="ECO:0000256" key="1">
    <source>
        <dbReference type="SAM" id="Phobius"/>
    </source>
</evidence>
<reference evidence="2" key="1">
    <citation type="submission" date="2021-02" db="EMBL/GenBank/DDBJ databases">
        <authorList>
            <person name="Cremers G."/>
            <person name="Picone N."/>
        </authorList>
    </citation>
    <scope>NUCLEOTIDE SEQUENCE</scope>
    <source>
        <strain evidence="2">PQ17</strain>
    </source>
</reference>